<dbReference type="NCBIfam" id="TIGR00268">
    <property type="entry name" value="ATP-dependent sacrificial sulfur transferase LarE"/>
    <property type="match status" value="1"/>
</dbReference>
<proteinExistence type="predicted"/>
<protein>
    <submittedName>
        <fullName evidence="1">ATP-dependent sacrificial sulfur transferase LarE</fullName>
    </submittedName>
</protein>
<sequence length="284" mass="30964">MFTVTAMAGITPQEKLTMLQRNLRGMGRVLIAYSGGVDSAFLLKAAHDCLGASCLGVIADSPSLPRSELRDAEQFAREIGVAVRVIQTNEINNPDYAANPANRCYFCKHELFDSLAQIAREEKWDTIAYGEIADDAGDHRPGAVAAGQFAIRAPLKEAGMTKADIRALSREWGLPTADKPAMACLASRIPHGEPVTPEVLSMIERAEESLRRLGFREFRIRHHRMDGTGLALARIEFAPEEIAKAAAEPLRGQIAREIKACGYVFVAVDIEGYRRGSVNAVSLS</sequence>
<dbReference type="SUPFAM" id="SSF52402">
    <property type="entry name" value="Adenine nucleotide alpha hydrolases-like"/>
    <property type="match status" value="1"/>
</dbReference>
<keyword evidence="2" id="KW-1185">Reference proteome</keyword>
<keyword evidence="1" id="KW-0808">Transferase</keyword>
<dbReference type="GO" id="GO:0016740">
    <property type="term" value="F:transferase activity"/>
    <property type="evidence" value="ECO:0007669"/>
    <property type="project" value="UniProtKB-KW"/>
</dbReference>
<dbReference type="EMBL" id="JASVEJ010000031">
    <property type="protein sequence ID" value="MDL5057465.1"/>
    <property type="molecule type" value="Genomic_DNA"/>
</dbReference>
<dbReference type="RefSeq" id="WP_285964259.1">
    <property type="nucleotide sequence ID" value="NZ_JASVEJ010000031.1"/>
</dbReference>
<dbReference type="CDD" id="cd01990">
    <property type="entry name" value="LarE-like"/>
    <property type="match status" value="1"/>
</dbReference>
<dbReference type="Gene3D" id="3.40.50.620">
    <property type="entry name" value="HUPs"/>
    <property type="match status" value="1"/>
</dbReference>
<organism evidence="1 2">
    <name type="scientific">Geitlerinema calcuttense NRMC-F 0142</name>
    <dbReference type="NCBI Taxonomy" id="2922238"/>
    <lineage>
        <taxon>Bacteria</taxon>
        <taxon>Bacillati</taxon>
        <taxon>Cyanobacteriota</taxon>
        <taxon>Cyanophyceae</taxon>
        <taxon>Geitlerinematales</taxon>
        <taxon>Geitlerinemataceae</taxon>
        <taxon>Geitlerinema</taxon>
    </lineage>
</organism>
<dbReference type="PIRSF" id="PIRSF006661">
    <property type="entry name" value="PP-lp_UCP006661"/>
    <property type="match status" value="1"/>
</dbReference>
<accession>A0ABT7M1F1</accession>
<comment type="caution">
    <text evidence="1">The sequence shown here is derived from an EMBL/GenBank/DDBJ whole genome shotgun (WGS) entry which is preliminary data.</text>
</comment>
<evidence type="ECO:0000313" key="2">
    <source>
        <dbReference type="Proteomes" id="UP001230986"/>
    </source>
</evidence>
<dbReference type="PANTHER" id="PTHR43169">
    <property type="entry name" value="EXSB FAMILY PROTEIN"/>
    <property type="match status" value="1"/>
</dbReference>
<dbReference type="InterPro" id="IPR014729">
    <property type="entry name" value="Rossmann-like_a/b/a_fold"/>
</dbReference>
<evidence type="ECO:0000313" key="1">
    <source>
        <dbReference type="EMBL" id="MDL5057465.1"/>
    </source>
</evidence>
<name>A0ABT7M1F1_9CYAN</name>
<dbReference type="InterPro" id="IPR052188">
    <property type="entry name" value="Ni-pincer_cofactor_biosynth"/>
</dbReference>
<dbReference type="PANTHER" id="PTHR43169:SF2">
    <property type="entry name" value="NAD_GMP SYNTHASE DOMAIN-CONTAINING PROTEIN"/>
    <property type="match status" value="1"/>
</dbReference>
<gene>
    <name evidence="1" type="primary">larE</name>
    <name evidence="1" type="ORF">QQ055_08340</name>
</gene>
<reference evidence="1 2" key="1">
    <citation type="submission" date="2023-06" db="EMBL/GenBank/DDBJ databases">
        <title>Whole genome sequence of Oscillatoria calcuttensis NRMC-F 0142.</title>
        <authorList>
            <person name="Shakena Fathima T."/>
            <person name="Muralitharan G."/>
            <person name="Thajuddin N."/>
        </authorList>
    </citation>
    <scope>NUCLEOTIDE SEQUENCE [LARGE SCALE GENOMIC DNA]</scope>
    <source>
        <strain evidence="1 2">NRMC-F 0142</strain>
    </source>
</reference>
<dbReference type="InterPro" id="IPR005232">
    <property type="entry name" value="LarE"/>
</dbReference>
<dbReference type="Proteomes" id="UP001230986">
    <property type="component" value="Unassembled WGS sequence"/>
</dbReference>